<keyword evidence="4" id="KW-1185">Reference proteome</keyword>
<dbReference type="NCBIfam" id="NF038011">
    <property type="entry name" value="PelF"/>
    <property type="match status" value="1"/>
</dbReference>
<keyword evidence="3" id="KW-0808">Transferase</keyword>
<dbReference type="RefSeq" id="WP_015192948.1">
    <property type="nucleotide sequence ID" value="NC_019748.1"/>
</dbReference>
<dbReference type="EMBL" id="CP003653">
    <property type="protein sequence ID" value="AFZ35277.1"/>
    <property type="molecule type" value="Genomic_DNA"/>
</dbReference>
<dbReference type="InterPro" id="IPR001296">
    <property type="entry name" value="Glyco_trans_1"/>
</dbReference>
<sequence length="488" mass="55630">MARPCVLLTTEGTYPFAKGGVSTWCHVLTQQLPEIDFKLLAIVANPYQKINYELSPNVLEVIKIPLWGTDDPVEYTWRSPFSLALKSKQQVTVSLIQTKFIPLFESFLRMVLLSEVEAESLGKLLLGIHQYFLDYDYHKTMNSVWMWSTFKHLVWDYCQQEDSLVEVTLAEVTEAMRLLYRFLIAIHVPVPETDITHSSAAAFCGLPCVIAKLQRGTPYLLTEHGINIREQYLNLNQNIPSLFVRKFLYRLMGAVVKVNFHFADLVAPVCEYNARWERWWGVPPEKIKVIYNGADPNKFHPTPPVKKERPQVMNMGLIFPLKGQLDLIKAAVIVRDQIPDVEFRFYGKASDENYFAQCQAVVEQHDLEKTINFAGFTSEPWRAYSEADVVAMSSISEGFPFAIIEAMLSGATIVATDVGGVREAIADTGLMVRAGEPEQMAQAILQLLSLPQEERTQYGKRALERSLKLFTQKTFLSEHLNTYYKLLK</sequence>
<dbReference type="PANTHER" id="PTHR12526">
    <property type="entry name" value="GLYCOSYLTRANSFERASE"/>
    <property type="match status" value="1"/>
</dbReference>
<evidence type="ECO:0000259" key="1">
    <source>
        <dbReference type="Pfam" id="PF00534"/>
    </source>
</evidence>
<dbReference type="Proteomes" id="UP000010473">
    <property type="component" value="Chromosome"/>
</dbReference>
<gene>
    <name evidence="3" type="ordered locus">Sta7437_1715</name>
</gene>
<dbReference type="GO" id="GO:0016757">
    <property type="term" value="F:glycosyltransferase activity"/>
    <property type="evidence" value="ECO:0007669"/>
    <property type="project" value="InterPro"/>
</dbReference>
<dbReference type="InterPro" id="IPR047691">
    <property type="entry name" value="PelF-like"/>
</dbReference>
<evidence type="ECO:0000313" key="3">
    <source>
        <dbReference type="EMBL" id="AFZ35277.1"/>
    </source>
</evidence>
<dbReference type="Pfam" id="PF11997">
    <property type="entry name" value="DUF3492"/>
    <property type="match status" value="1"/>
</dbReference>
<evidence type="ECO:0000259" key="2">
    <source>
        <dbReference type="Pfam" id="PF11997"/>
    </source>
</evidence>
<dbReference type="eggNOG" id="COG0438">
    <property type="taxonomic scope" value="Bacteria"/>
</dbReference>
<reference evidence="4" key="1">
    <citation type="journal article" date="2013" name="Proc. Natl. Acad. Sci. U.S.A.">
        <title>Improving the coverage of the cyanobacterial phylum using diversity-driven genome sequencing.</title>
        <authorList>
            <person name="Shih P.M."/>
            <person name="Wu D."/>
            <person name="Latifi A."/>
            <person name="Axen S.D."/>
            <person name="Fewer D.P."/>
            <person name="Talla E."/>
            <person name="Calteau A."/>
            <person name="Cai F."/>
            <person name="Tandeau de Marsac N."/>
            <person name="Rippka R."/>
            <person name="Herdman M."/>
            <person name="Sivonen K."/>
            <person name="Coursin T."/>
            <person name="Laurent T."/>
            <person name="Goodwin L."/>
            <person name="Nolan M."/>
            <person name="Davenport K.W."/>
            <person name="Han C.S."/>
            <person name="Rubin E.M."/>
            <person name="Eisen J.A."/>
            <person name="Woyke T."/>
            <person name="Gugger M."/>
            <person name="Kerfeld C.A."/>
        </authorList>
    </citation>
    <scope>NUCLEOTIDE SEQUENCE [LARGE SCALE GENOMIC DNA]</scope>
    <source>
        <strain evidence="4">ATCC 29371 / PCC 7437</strain>
    </source>
</reference>
<dbReference type="PATRIC" id="fig|111780.3.peg.1787"/>
<organism evidence="3 4">
    <name type="scientific">Stanieria cyanosphaera (strain ATCC 29371 / PCC 7437)</name>
    <dbReference type="NCBI Taxonomy" id="111780"/>
    <lineage>
        <taxon>Bacteria</taxon>
        <taxon>Bacillati</taxon>
        <taxon>Cyanobacteriota</taxon>
        <taxon>Cyanophyceae</taxon>
        <taxon>Pleurocapsales</taxon>
        <taxon>Dermocarpellaceae</taxon>
        <taxon>Stanieria</taxon>
    </lineage>
</organism>
<dbReference type="SUPFAM" id="SSF53756">
    <property type="entry name" value="UDP-Glycosyltransferase/glycogen phosphorylase"/>
    <property type="match status" value="1"/>
</dbReference>
<dbReference type="AlphaFoldDB" id="K9XUC5"/>
<accession>K9XUC5</accession>
<dbReference type="InterPro" id="IPR022622">
    <property type="entry name" value="DUF3492"/>
</dbReference>
<dbReference type="Pfam" id="PF00534">
    <property type="entry name" value="Glycos_transf_1"/>
    <property type="match status" value="1"/>
</dbReference>
<name>K9XUC5_STAC7</name>
<dbReference type="STRING" id="111780.Sta7437_1715"/>
<dbReference type="OrthoDB" id="5416057at2"/>
<dbReference type="KEGG" id="scs:Sta7437_1715"/>
<evidence type="ECO:0000313" key="4">
    <source>
        <dbReference type="Proteomes" id="UP000010473"/>
    </source>
</evidence>
<dbReference type="HOGENOM" id="CLU_009583_32_0_3"/>
<feature type="domain" description="DUF3492" evidence="2">
    <location>
        <begin position="6"/>
        <end position="284"/>
    </location>
</feature>
<protein>
    <submittedName>
        <fullName evidence="3">Glycosyl transferase group 1</fullName>
    </submittedName>
</protein>
<dbReference type="Gene3D" id="3.40.50.2000">
    <property type="entry name" value="Glycogen Phosphorylase B"/>
    <property type="match status" value="2"/>
</dbReference>
<feature type="domain" description="Glycosyl transferase family 1" evidence="1">
    <location>
        <begin position="303"/>
        <end position="463"/>
    </location>
</feature>
<proteinExistence type="predicted"/>